<dbReference type="WormBase" id="SRAE_X000236800">
    <property type="protein sequence ID" value="SRP01351"/>
    <property type="gene ID" value="WBGene00267953"/>
</dbReference>
<protein>
    <submittedName>
        <fullName evidence="1 3">Uncharacterized protein</fullName>
    </submittedName>
</protein>
<sequence>MLQPFQLNICYIARFKNKVADLLSRPRRIFSRDMELKDKVEIDTVSRNDYVTTMIQHESTGGSEVDNGTDDKTHEIMDKKIFVFYNNVLNDNVGRSFTTDHLIEAQSQDSQLKDDNFKSSKILKILNKSWFNPRMFVVLKSIEDSCEACLRMDRHHNPKLRKLILMYKQPRVAYAVDLAGP</sequence>
<dbReference type="WBParaSite" id="SRAE_X000236800.1">
    <property type="protein sequence ID" value="SRAE_X000236800.1"/>
    <property type="gene ID" value="WBGene00267953"/>
</dbReference>
<name>A0A090KZJ1_STRRB</name>
<reference evidence="1" key="1">
    <citation type="submission" date="2014-09" db="EMBL/GenBank/DDBJ databases">
        <authorList>
            <person name="Aslett A.Martin."/>
        </authorList>
    </citation>
    <scope>NUCLEOTIDE SEQUENCE</scope>
    <source>
        <strain evidence="1">ED321 Heterogonic</strain>
    </source>
</reference>
<organism evidence="1">
    <name type="scientific">Strongyloides ratti</name>
    <name type="common">Parasitic roundworm</name>
    <dbReference type="NCBI Taxonomy" id="34506"/>
    <lineage>
        <taxon>Eukaryota</taxon>
        <taxon>Metazoa</taxon>
        <taxon>Ecdysozoa</taxon>
        <taxon>Nematoda</taxon>
        <taxon>Chromadorea</taxon>
        <taxon>Rhabditida</taxon>
        <taxon>Tylenchina</taxon>
        <taxon>Panagrolaimomorpha</taxon>
        <taxon>Strongyloidoidea</taxon>
        <taxon>Strongyloididae</taxon>
        <taxon>Strongyloides</taxon>
    </lineage>
</organism>
<gene>
    <name evidence="1 3 4" type="ORF">SRAE_X000236800</name>
</gene>
<evidence type="ECO:0000313" key="4">
    <source>
        <dbReference type="WormBase" id="SRAE_X000236800"/>
    </source>
</evidence>
<reference evidence="2" key="2">
    <citation type="submission" date="2014-09" db="EMBL/GenBank/DDBJ databases">
        <authorList>
            <person name="Martin A.A."/>
        </authorList>
    </citation>
    <scope>NUCLEOTIDE SEQUENCE</scope>
    <source>
        <strain evidence="2">ED321</strain>
    </source>
</reference>
<reference evidence="3" key="3">
    <citation type="submission" date="2020-12" db="UniProtKB">
        <authorList>
            <consortium name="WormBaseParasite"/>
        </authorList>
    </citation>
    <scope>IDENTIFICATION</scope>
</reference>
<accession>A0A090KZJ1</accession>
<dbReference type="GeneID" id="36385447"/>
<dbReference type="EMBL" id="LN609400">
    <property type="protein sequence ID" value="CEF60634.1"/>
    <property type="molecule type" value="Genomic_DNA"/>
</dbReference>
<evidence type="ECO:0000313" key="2">
    <source>
        <dbReference type="Proteomes" id="UP000035682"/>
    </source>
</evidence>
<dbReference type="AlphaFoldDB" id="A0A090KZJ1"/>
<dbReference type="CTD" id="36385447"/>
<dbReference type="RefSeq" id="XP_024499843.1">
    <property type="nucleotide sequence ID" value="XM_024645573.1"/>
</dbReference>
<evidence type="ECO:0000313" key="3">
    <source>
        <dbReference type="WBParaSite" id="SRAE_X000236800.1"/>
    </source>
</evidence>
<evidence type="ECO:0000313" key="1">
    <source>
        <dbReference type="EMBL" id="CEF60634.1"/>
    </source>
</evidence>
<keyword evidence="2" id="KW-1185">Reference proteome</keyword>
<dbReference type="Proteomes" id="UP000035682">
    <property type="component" value="Unplaced"/>
</dbReference>
<proteinExistence type="predicted"/>